<keyword evidence="4 7" id="KW-0472">Membrane</keyword>
<reference evidence="10" key="1">
    <citation type="submission" date="2022-07" db="EMBL/GenBank/DDBJ databases">
        <title>Phylogenomic reconstructions and comparative analyses of Kickxellomycotina fungi.</title>
        <authorList>
            <person name="Reynolds N.K."/>
            <person name="Stajich J.E."/>
            <person name="Barry K."/>
            <person name="Grigoriev I.V."/>
            <person name="Crous P."/>
            <person name="Smith M.E."/>
        </authorList>
    </citation>
    <scope>NUCLEOTIDE SEQUENCE</scope>
    <source>
        <strain evidence="10">RSA 476</strain>
    </source>
</reference>
<dbReference type="Pfam" id="PF12821">
    <property type="entry name" value="ThrE_2"/>
    <property type="match status" value="1"/>
</dbReference>
<feature type="transmembrane region" description="Helical" evidence="7">
    <location>
        <begin position="490"/>
        <end position="508"/>
    </location>
</feature>
<comment type="similarity">
    <text evidence="5">Belongs to the ThrE exporter (TC 2.A.79) family.</text>
</comment>
<name>A0A9W8M6E4_9FUNG</name>
<feature type="region of interest" description="Disordered" evidence="6">
    <location>
        <begin position="296"/>
        <end position="316"/>
    </location>
</feature>
<comment type="subcellular location">
    <subcellularLocation>
        <location evidence="1">Membrane</location>
        <topology evidence="1">Multi-pass membrane protein</topology>
    </subcellularLocation>
</comment>
<feature type="region of interest" description="Disordered" evidence="6">
    <location>
        <begin position="182"/>
        <end position="214"/>
    </location>
</feature>
<dbReference type="GO" id="GO:0022857">
    <property type="term" value="F:transmembrane transporter activity"/>
    <property type="evidence" value="ECO:0007669"/>
    <property type="project" value="InterPro"/>
</dbReference>
<feature type="compositionally biased region" description="Basic and acidic residues" evidence="6">
    <location>
        <begin position="301"/>
        <end position="316"/>
    </location>
</feature>
<feature type="transmembrane region" description="Helical" evidence="7">
    <location>
        <begin position="514"/>
        <end position="535"/>
    </location>
</feature>
<feature type="transmembrane region" description="Helical" evidence="7">
    <location>
        <begin position="673"/>
        <end position="692"/>
    </location>
</feature>
<protein>
    <submittedName>
        <fullName evidence="10">Pheromone-regulated protein prm10</fullName>
    </submittedName>
</protein>
<proteinExistence type="inferred from homology"/>
<feature type="region of interest" description="Disordered" evidence="6">
    <location>
        <begin position="1"/>
        <end position="24"/>
    </location>
</feature>
<sequence length="738" mass="79677">MYSNNNQNRQRLARSTSPSPLGGEVATIATTRSTDSDDDDDDDDSLVILSATTSANTHITDAITPQALEGAISDHEPTAADTKASIATSNFDANYLATLGKDGESIEIHVDNHKRASSLLQRLEGRTEPGGILGNLIRSHMASGDKRAEAVDARCKKPAPAHLPRNQSWTALPNMLRTFRSTAPSAPSAIPTEATENERRFSSGATTPASAQARSYQNLRTSILSGHTAHTAPGTPKLSAVTTHLPRSISSARISALMMTPEALAKNGIIPPPSTQSSLRLDEKFSAGYFALDRSPGHTPLLDRSDESPQPDTEDRRAELVNKIADILERQDFLMHLARAWHAFGSPVHRMETNLMEVARYLGIDACFFTVPGLTLISFGDPDTHSSETHIVRASEGYDMHRLEQVNQISRQVRKGRGSVHESIRKIEALLAATPQYSWYVRVLICFAQSFCVSATLFQGSWYESLLAGALGLMVGAVEILGAEHPTLGYLLNVIPPMIVSIVTTLLSDRVCFAAVPMAATINLLPGLSLAMSMLELSSSNIICGAVRLISATMTSFVIGWSISVGRSLGMAARGWTEKTEGFSSYSSCNGLSMWWWFLFVPLGSIGFSIWFKVHWKRWPATIVAAAIGLVIQTYCDRIHVLRPISAGIGSFAVGVFSAVYGRVLCSASSADIVFVGIIQLVPGSTGVRSFVSLLSEELSASSLTMSMLSTSISIAVGLLLSNGVMYSEHRRFKLGSF</sequence>
<dbReference type="GO" id="GO:0016020">
    <property type="term" value="C:membrane"/>
    <property type="evidence" value="ECO:0007669"/>
    <property type="project" value="UniProtKB-SubCell"/>
</dbReference>
<evidence type="ECO:0000313" key="11">
    <source>
        <dbReference type="Proteomes" id="UP001140074"/>
    </source>
</evidence>
<dbReference type="InterPro" id="IPR051361">
    <property type="entry name" value="ThrE/Ser_Exporter"/>
</dbReference>
<evidence type="ECO:0000256" key="6">
    <source>
        <dbReference type="SAM" id="MobiDB-lite"/>
    </source>
</evidence>
<keyword evidence="2 7" id="KW-0812">Transmembrane</keyword>
<feature type="compositionally biased region" description="Polar residues" evidence="6">
    <location>
        <begin position="1"/>
        <end position="19"/>
    </location>
</feature>
<dbReference type="InterPro" id="IPR010619">
    <property type="entry name" value="ThrE-like_N"/>
</dbReference>
<evidence type="ECO:0000256" key="7">
    <source>
        <dbReference type="SAM" id="Phobius"/>
    </source>
</evidence>
<evidence type="ECO:0000256" key="1">
    <source>
        <dbReference type="ARBA" id="ARBA00004141"/>
    </source>
</evidence>
<evidence type="ECO:0000256" key="4">
    <source>
        <dbReference type="ARBA" id="ARBA00023136"/>
    </source>
</evidence>
<evidence type="ECO:0000259" key="9">
    <source>
        <dbReference type="Pfam" id="PF12821"/>
    </source>
</evidence>
<comment type="caution">
    <text evidence="10">The sequence shown here is derived from an EMBL/GenBank/DDBJ whole genome shotgun (WGS) entry which is preliminary data.</text>
</comment>
<feature type="transmembrane region" description="Helical" evidence="7">
    <location>
        <begin position="641"/>
        <end position="661"/>
    </location>
</feature>
<dbReference type="PANTHER" id="PTHR31082">
    <property type="entry name" value="PHEROMONE-REGULATED MEMBRANE PROTEIN 10"/>
    <property type="match status" value="1"/>
</dbReference>
<feature type="transmembrane region" description="Helical" evidence="7">
    <location>
        <begin position="594"/>
        <end position="612"/>
    </location>
</feature>
<keyword evidence="3 7" id="KW-1133">Transmembrane helix</keyword>
<evidence type="ECO:0000256" key="2">
    <source>
        <dbReference type="ARBA" id="ARBA00022692"/>
    </source>
</evidence>
<evidence type="ECO:0000259" key="8">
    <source>
        <dbReference type="Pfam" id="PF06738"/>
    </source>
</evidence>
<feature type="domain" description="Threonine/serine exporter-like N-terminal" evidence="8">
    <location>
        <begin position="332"/>
        <end position="569"/>
    </location>
</feature>
<feature type="compositionally biased region" description="Polar residues" evidence="6">
    <location>
        <begin position="203"/>
        <end position="214"/>
    </location>
</feature>
<dbReference type="AlphaFoldDB" id="A0A9W8M6E4"/>
<dbReference type="PANTHER" id="PTHR31082:SF4">
    <property type="entry name" value="PHEROMONE-REGULATED MEMBRANE PROTEIN 10"/>
    <property type="match status" value="1"/>
</dbReference>
<dbReference type="EMBL" id="JANBUY010000106">
    <property type="protein sequence ID" value="KAJ2863923.1"/>
    <property type="molecule type" value="Genomic_DNA"/>
</dbReference>
<feature type="transmembrane region" description="Helical" evidence="7">
    <location>
        <begin position="704"/>
        <end position="725"/>
    </location>
</feature>
<evidence type="ECO:0000313" key="10">
    <source>
        <dbReference type="EMBL" id="KAJ2863923.1"/>
    </source>
</evidence>
<organism evidence="10 11">
    <name type="scientific">Coemansia aciculifera</name>
    <dbReference type="NCBI Taxonomy" id="417176"/>
    <lineage>
        <taxon>Eukaryota</taxon>
        <taxon>Fungi</taxon>
        <taxon>Fungi incertae sedis</taxon>
        <taxon>Zoopagomycota</taxon>
        <taxon>Kickxellomycotina</taxon>
        <taxon>Kickxellomycetes</taxon>
        <taxon>Kickxellales</taxon>
        <taxon>Kickxellaceae</taxon>
        <taxon>Coemansia</taxon>
    </lineage>
</organism>
<dbReference type="Proteomes" id="UP001140074">
    <property type="component" value="Unassembled WGS sequence"/>
</dbReference>
<feature type="transmembrane region" description="Helical" evidence="7">
    <location>
        <begin position="542"/>
        <end position="563"/>
    </location>
</feature>
<gene>
    <name evidence="10" type="primary">PRM10_4</name>
    <name evidence="10" type="ORF">GGH94_003281</name>
</gene>
<dbReference type="Pfam" id="PF06738">
    <property type="entry name" value="ThrE"/>
    <property type="match status" value="1"/>
</dbReference>
<feature type="domain" description="Threonine/Serine exporter ThrE" evidence="9">
    <location>
        <begin position="598"/>
        <end position="723"/>
    </location>
</feature>
<feature type="transmembrane region" description="Helical" evidence="7">
    <location>
        <begin position="619"/>
        <end position="635"/>
    </location>
</feature>
<evidence type="ECO:0000256" key="5">
    <source>
        <dbReference type="ARBA" id="ARBA00034125"/>
    </source>
</evidence>
<dbReference type="InterPro" id="IPR024528">
    <property type="entry name" value="ThrE_2"/>
</dbReference>
<evidence type="ECO:0000256" key="3">
    <source>
        <dbReference type="ARBA" id="ARBA00022989"/>
    </source>
</evidence>
<keyword evidence="11" id="KW-1185">Reference proteome</keyword>
<accession>A0A9W8M6E4</accession>
<feature type="transmembrane region" description="Helical" evidence="7">
    <location>
        <begin position="465"/>
        <end position="483"/>
    </location>
</feature>